<dbReference type="AlphaFoldDB" id="A0A6A5GYF1"/>
<evidence type="ECO:0000313" key="2">
    <source>
        <dbReference type="Proteomes" id="UP000483820"/>
    </source>
</evidence>
<reference evidence="1 2" key="1">
    <citation type="submission" date="2019-12" db="EMBL/GenBank/DDBJ databases">
        <title>Chromosome-level assembly of the Caenorhabditis remanei genome.</title>
        <authorList>
            <person name="Teterina A.A."/>
            <person name="Willis J.H."/>
            <person name="Phillips P.C."/>
        </authorList>
    </citation>
    <scope>NUCLEOTIDE SEQUENCE [LARGE SCALE GENOMIC DNA]</scope>
    <source>
        <strain evidence="1 2">PX506</strain>
        <tissue evidence="1">Whole organism</tissue>
    </source>
</reference>
<organism evidence="1 2">
    <name type="scientific">Caenorhabditis remanei</name>
    <name type="common">Caenorhabditis vulgaris</name>
    <dbReference type="NCBI Taxonomy" id="31234"/>
    <lineage>
        <taxon>Eukaryota</taxon>
        <taxon>Metazoa</taxon>
        <taxon>Ecdysozoa</taxon>
        <taxon>Nematoda</taxon>
        <taxon>Chromadorea</taxon>
        <taxon>Rhabditida</taxon>
        <taxon>Rhabditina</taxon>
        <taxon>Rhabditomorpha</taxon>
        <taxon>Rhabditoidea</taxon>
        <taxon>Rhabditidae</taxon>
        <taxon>Peloderinae</taxon>
        <taxon>Caenorhabditis</taxon>
    </lineage>
</organism>
<name>A0A6A5GYF1_CAERE</name>
<proteinExistence type="predicted"/>
<dbReference type="KEGG" id="crq:GCK72_016166"/>
<evidence type="ECO:0000313" key="1">
    <source>
        <dbReference type="EMBL" id="KAF1759699.1"/>
    </source>
</evidence>
<accession>A0A6A5GYF1</accession>
<dbReference type="Proteomes" id="UP000483820">
    <property type="component" value="Chromosome IV"/>
</dbReference>
<protein>
    <submittedName>
        <fullName evidence="1">Uncharacterized protein</fullName>
    </submittedName>
</protein>
<dbReference type="GeneID" id="78776270"/>
<dbReference type="CTD" id="78776270"/>
<comment type="caution">
    <text evidence="1">The sequence shown here is derived from an EMBL/GenBank/DDBJ whole genome shotgun (WGS) entry which is preliminary data.</text>
</comment>
<gene>
    <name evidence="1" type="ORF">GCK72_016166</name>
</gene>
<dbReference type="EMBL" id="WUAV01000004">
    <property type="protein sequence ID" value="KAF1759699.1"/>
    <property type="molecule type" value="Genomic_DNA"/>
</dbReference>
<sequence>MNEQLLKWLHVVLRDQIEIHVTLEIGETSGELEENESFRHSGERNECRVEILRLHIVSGHHLHTGLIDGVKYFDSPVAQLINWLGLSKNVKIRRIFVFHCESHPDPPTSSTVQLTPQSWACRPLERSRVPRRHDCRSALGALAGNVSVATAIVALLSAEASAASATSTSSVSSAAASFLTSSRWTVTRVVSASSTVVARSTTTTAAVAITLTSSGSSLWAIAREVSSFLAIVACGSTTWKENYDYFTKQNEILQQVSNSATLNTFLFASSPPELQKQL</sequence>
<dbReference type="RefSeq" id="XP_053586134.1">
    <property type="nucleotide sequence ID" value="XM_053731362.1"/>
</dbReference>